<dbReference type="Pfam" id="PF17919">
    <property type="entry name" value="RT_RNaseH_2"/>
    <property type="match status" value="1"/>
</dbReference>
<feature type="compositionally biased region" description="Polar residues" evidence="2">
    <location>
        <begin position="489"/>
        <end position="507"/>
    </location>
</feature>
<comment type="caution">
    <text evidence="5">The sequence shown here is derived from an EMBL/GenBank/DDBJ whole genome shotgun (WGS) entry which is preliminary data.</text>
</comment>
<feature type="compositionally biased region" description="Low complexity" evidence="2">
    <location>
        <begin position="264"/>
        <end position="281"/>
    </location>
</feature>
<feature type="region of interest" description="Disordered" evidence="2">
    <location>
        <begin position="377"/>
        <end position="535"/>
    </location>
</feature>
<dbReference type="InterPro" id="IPR000477">
    <property type="entry name" value="RT_dom"/>
</dbReference>
<reference evidence="5" key="1">
    <citation type="submission" date="2023-04" db="EMBL/GenBank/DDBJ databases">
        <title>Phytophthora fragariaefolia NBRC 109709.</title>
        <authorList>
            <person name="Ichikawa N."/>
            <person name="Sato H."/>
            <person name="Tonouchi N."/>
        </authorList>
    </citation>
    <scope>NUCLEOTIDE SEQUENCE</scope>
    <source>
        <strain evidence="5">NBRC 109709</strain>
    </source>
</reference>
<dbReference type="Proteomes" id="UP001165121">
    <property type="component" value="Unassembled WGS sequence"/>
</dbReference>
<dbReference type="GO" id="GO:0003824">
    <property type="term" value="F:catalytic activity"/>
    <property type="evidence" value="ECO:0007669"/>
    <property type="project" value="UniProtKB-KW"/>
</dbReference>
<evidence type="ECO:0000313" key="5">
    <source>
        <dbReference type="EMBL" id="GMF45695.1"/>
    </source>
</evidence>
<dbReference type="CDD" id="cd01647">
    <property type="entry name" value="RT_LTR"/>
    <property type="match status" value="1"/>
</dbReference>
<dbReference type="FunFam" id="3.30.70.270:FF:000003">
    <property type="entry name" value="Transposon Ty3-G Gag-Pol polyprotein"/>
    <property type="match status" value="1"/>
</dbReference>
<dbReference type="SUPFAM" id="SSF56672">
    <property type="entry name" value="DNA/RNA polymerases"/>
    <property type="match status" value="1"/>
</dbReference>
<keyword evidence="1" id="KW-0511">Multifunctional enzyme</keyword>
<evidence type="ECO:0000313" key="6">
    <source>
        <dbReference type="Proteomes" id="UP001165121"/>
    </source>
</evidence>
<dbReference type="InterPro" id="IPR043502">
    <property type="entry name" value="DNA/RNA_pol_sf"/>
</dbReference>
<evidence type="ECO:0000259" key="4">
    <source>
        <dbReference type="Pfam" id="PF17919"/>
    </source>
</evidence>
<feature type="domain" description="Reverse transcriptase" evidence="3">
    <location>
        <begin position="79"/>
        <end position="135"/>
    </location>
</feature>
<dbReference type="AlphaFoldDB" id="A0A9W6XS64"/>
<feature type="domain" description="Reverse transcriptase/retrotransposon-derived protein RNase H-like" evidence="4">
    <location>
        <begin position="199"/>
        <end position="266"/>
    </location>
</feature>
<dbReference type="EMBL" id="BSXT01001875">
    <property type="protein sequence ID" value="GMF45695.1"/>
    <property type="molecule type" value="Genomic_DNA"/>
</dbReference>
<feature type="region of interest" description="Disordered" evidence="2">
    <location>
        <begin position="244"/>
        <end position="281"/>
    </location>
</feature>
<evidence type="ECO:0000256" key="2">
    <source>
        <dbReference type="SAM" id="MobiDB-lite"/>
    </source>
</evidence>
<dbReference type="InterPro" id="IPR050951">
    <property type="entry name" value="Retrovirus_Pol_polyprotein"/>
</dbReference>
<dbReference type="Gene3D" id="3.10.10.10">
    <property type="entry name" value="HIV Type 1 Reverse Transcriptase, subunit A, domain 1"/>
    <property type="match status" value="1"/>
</dbReference>
<gene>
    <name evidence="5" type="ORF">Pfra01_001647900</name>
</gene>
<evidence type="ECO:0000256" key="1">
    <source>
        <dbReference type="ARBA" id="ARBA00023268"/>
    </source>
</evidence>
<keyword evidence="6" id="KW-1185">Reference proteome</keyword>
<dbReference type="InterPro" id="IPR043128">
    <property type="entry name" value="Rev_trsase/Diguanyl_cyclase"/>
</dbReference>
<dbReference type="PANTHER" id="PTHR37984:SF5">
    <property type="entry name" value="PROTEIN NYNRIN-LIKE"/>
    <property type="match status" value="1"/>
</dbReference>
<feature type="region of interest" description="Disordered" evidence="2">
    <location>
        <begin position="321"/>
        <end position="358"/>
    </location>
</feature>
<organism evidence="5 6">
    <name type="scientific">Phytophthora fragariaefolia</name>
    <dbReference type="NCBI Taxonomy" id="1490495"/>
    <lineage>
        <taxon>Eukaryota</taxon>
        <taxon>Sar</taxon>
        <taxon>Stramenopiles</taxon>
        <taxon>Oomycota</taxon>
        <taxon>Peronosporomycetes</taxon>
        <taxon>Peronosporales</taxon>
        <taxon>Peronosporaceae</taxon>
        <taxon>Phytophthora</taxon>
    </lineage>
</organism>
<feature type="compositionally biased region" description="Polar residues" evidence="2">
    <location>
        <begin position="338"/>
        <end position="351"/>
    </location>
</feature>
<dbReference type="FunFam" id="3.30.70.270:FF:000020">
    <property type="entry name" value="Transposon Tf2-6 polyprotein-like Protein"/>
    <property type="match status" value="1"/>
</dbReference>
<dbReference type="OrthoDB" id="115141at2759"/>
<dbReference type="InterPro" id="IPR041577">
    <property type="entry name" value="RT_RNaseH_2"/>
</dbReference>
<dbReference type="Pfam" id="PF00078">
    <property type="entry name" value="RVT_1"/>
    <property type="match status" value="1"/>
</dbReference>
<feature type="compositionally biased region" description="Basic and acidic residues" evidence="2">
    <location>
        <begin position="377"/>
        <end position="392"/>
    </location>
</feature>
<evidence type="ECO:0000259" key="3">
    <source>
        <dbReference type="Pfam" id="PF00078"/>
    </source>
</evidence>
<feature type="compositionally biased region" description="Basic and acidic residues" evidence="2">
    <location>
        <begin position="449"/>
        <end position="473"/>
    </location>
</feature>
<sequence length="535" mass="59131">MLAAGVIEQGDGAWGFPAVLVKKKDGEVRFRVDYRALNTVKRKDVYPLPRIDETLEALGGALLFSTLDLKAGYWGLTWITCLVYLDDIILYTRGGIERHIVELACVLERLTEAGLTLKLKKCVFATRKTEYLGHALSSDGVRPLERLVSAARQFPQPRDEIEVKRLAHLVGYYRRFIENFGSVMAPMTKLLRKSLDWDWPEAQQMAFEHVKMMLTTQPLQIYPDFNLPFRVVTDVSTIGLGACLTQDRGDGRQPVASASDESNAATTSPAWSTTATAGVGSATTTTAMRTVMGGEQSSSPNVRTTTRMTGTATVADHENTVSMGTRRSTRRCTGTPTMTKQTRDTNLSVVQEQHERRGDIDTSVGLGVEQAALVRRSPDVDEAAHADDETRPLEQTTKPLAPMMSGARREQAGAVRNERAARKQIRTSRGVNTKRYTTSTTAISMSRSEALRRTPAESREVRADRLMELHDENPSGSANPTMRTRREQPTVSTTANEELRTTEATGLTSRSTTTEAERSRTNDGDSAEQRATARK</sequence>
<proteinExistence type="predicted"/>
<name>A0A9W6XS64_9STRA</name>
<dbReference type="PANTHER" id="PTHR37984">
    <property type="entry name" value="PROTEIN CBG26694"/>
    <property type="match status" value="1"/>
</dbReference>
<feature type="compositionally biased region" description="Polar residues" evidence="2">
    <location>
        <begin position="427"/>
        <end position="447"/>
    </location>
</feature>
<protein>
    <submittedName>
        <fullName evidence="5">Unnamed protein product</fullName>
    </submittedName>
</protein>
<feature type="compositionally biased region" description="Basic and acidic residues" evidence="2">
    <location>
        <begin position="407"/>
        <end position="421"/>
    </location>
</feature>
<dbReference type="Gene3D" id="3.30.70.270">
    <property type="match status" value="3"/>
</dbReference>
<accession>A0A9W6XS64</accession>